<proteinExistence type="predicted"/>
<keyword evidence="2" id="KW-1185">Reference proteome</keyword>
<dbReference type="EMBL" id="RRYP01014278">
    <property type="protein sequence ID" value="TNV76057.1"/>
    <property type="molecule type" value="Genomic_DNA"/>
</dbReference>
<dbReference type="Proteomes" id="UP000785679">
    <property type="component" value="Unassembled WGS sequence"/>
</dbReference>
<dbReference type="AlphaFoldDB" id="A0A8J8NIH2"/>
<comment type="caution">
    <text evidence="1">The sequence shown here is derived from an EMBL/GenBank/DDBJ whole genome shotgun (WGS) entry which is preliminary data.</text>
</comment>
<name>A0A8J8NIH2_HALGN</name>
<protein>
    <submittedName>
        <fullName evidence="1">Uncharacterized protein</fullName>
    </submittedName>
</protein>
<evidence type="ECO:0000313" key="2">
    <source>
        <dbReference type="Proteomes" id="UP000785679"/>
    </source>
</evidence>
<accession>A0A8J8NIH2</accession>
<gene>
    <name evidence="1" type="ORF">FGO68_gene2239</name>
</gene>
<evidence type="ECO:0000313" key="1">
    <source>
        <dbReference type="EMBL" id="TNV76057.1"/>
    </source>
</evidence>
<sequence>MHNKFRGIQILINSTNSYLRRTTLIYRERFNANTNQQQLIYPCIRPINCPSKYNQVPCFYLMRSLPTGLSHFQCKALNSTSTD</sequence>
<reference evidence="1" key="1">
    <citation type="submission" date="2019-06" db="EMBL/GenBank/DDBJ databases">
        <authorList>
            <person name="Zheng W."/>
        </authorList>
    </citation>
    <scope>NUCLEOTIDE SEQUENCE</scope>
    <source>
        <strain evidence="1">QDHG01</strain>
    </source>
</reference>
<organism evidence="1 2">
    <name type="scientific">Halteria grandinella</name>
    <dbReference type="NCBI Taxonomy" id="5974"/>
    <lineage>
        <taxon>Eukaryota</taxon>
        <taxon>Sar</taxon>
        <taxon>Alveolata</taxon>
        <taxon>Ciliophora</taxon>
        <taxon>Intramacronucleata</taxon>
        <taxon>Spirotrichea</taxon>
        <taxon>Stichotrichia</taxon>
        <taxon>Sporadotrichida</taxon>
        <taxon>Halteriidae</taxon>
        <taxon>Halteria</taxon>
    </lineage>
</organism>